<feature type="domain" description="CCHC-type" evidence="2">
    <location>
        <begin position="18"/>
        <end position="31"/>
    </location>
</feature>
<dbReference type="PROSITE" id="PS50158">
    <property type="entry name" value="ZF_CCHC"/>
    <property type="match status" value="1"/>
</dbReference>
<dbReference type="Proteomes" id="UP000323506">
    <property type="component" value="Chromosome D02"/>
</dbReference>
<dbReference type="InterPro" id="IPR001878">
    <property type="entry name" value="Znf_CCHC"/>
</dbReference>
<organism evidence="3 4">
    <name type="scientific">Gossypium darwinii</name>
    <name type="common">Darwin's cotton</name>
    <name type="synonym">Gossypium barbadense var. darwinii</name>
    <dbReference type="NCBI Taxonomy" id="34276"/>
    <lineage>
        <taxon>Eukaryota</taxon>
        <taxon>Viridiplantae</taxon>
        <taxon>Streptophyta</taxon>
        <taxon>Embryophyta</taxon>
        <taxon>Tracheophyta</taxon>
        <taxon>Spermatophyta</taxon>
        <taxon>Magnoliopsida</taxon>
        <taxon>eudicotyledons</taxon>
        <taxon>Gunneridae</taxon>
        <taxon>Pentapetalae</taxon>
        <taxon>rosids</taxon>
        <taxon>malvids</taxon>
        <taxon>Malvales</taxon>
        <taxon>Malvaceae</taxon>
        <taxon>Malvoideae</taxon>
        <taxon>Gossypium</taxon>
    </lineage>
</organism>
<name>A0A5D2DDK7_GOSDA</name>
<keyword evidence="4" id="KW-1185">Reference proteome</keyword>
<dbReference type="EMBL" id="CM017702">
    <property type="protein sequence ID" value="TYG78575.1"/>
    <property type="molecule type" value="Genomic_DNA"/>
</dbReference>
<dbReference type="GO" id="GO:0003676">
    <property type="term" value="F:nucleic acid binding"/>
    <property type="evidence" value="ECO:0007669"/>
    <property type="project" value="InterPro"/>
</dbReference>
<sequence>MVNGALEKVQYESLPMICFKCGKYGHTKEICSLSEQRLTVEKERGESALNQAASGGDSAINGPWMVDERKIRRNSRVNGTEEMMVKLNDVVLNIGKHSAVIFKNNNNGLNERSLGSGEIHNWDCDTSIIFKGCGFEIRSSQMRSGKRLNQTIRDCGERFKVTSNSKVPLMESLNSIVELISTQLNP</sequence>
<evidence type="ECO:0000313" key="4">
    <source>
        <dbReference type="Proteomes" id="UP000323506"/>
    </source>
</evidence>
<gene>
    <name evidence="3" type="ORF">ES288_D02G070400v1</name>
</gene>
<proteinExistence type="predicted"/>
<keyword evidence="1" id="KW-0479">Metal-binding</keyword>
<dbReference type="AlphaFoldDB" id="A0A5D2DDK7"/>
<evidence type="ECO:0000259" key="2">
    <source>
        <dbReference type="PROSITE" id="PS50158"/>
    </source>
</evidence>
<keyword evidence="1" id="KW-0863">Zinc-finger</keyword>
<dbReference type="GO" id="GO:0008270">
    <property type="term" value="F:zinc ion binding"/>
    <property type="evidence" value="ECO:0007669"/>
    <property type="project" value="UniProtKB-KW"/>
</dbReference>
<evidence type="ECO:0000256" key="1">
    <source>
        <dbReference type="PROSITE-ProRule" id="PRU00047"/>
    </source>
</evidence>
<protein>
    <recommendedName>
        <fullName evidence="2">CCHC-type domain-containing protein</fullName>
    </recommendedName>
</protein>
<keyword evidence="1" id="KW-0862">Zinc</keyword>
<reference evidence="3 4" key="1">
    <citation type="submission" date="2019-06" db="EMBL/GenBank/DDBJ databases">
        <title>WGS assembly of Gossypium darwinii.</title>
        <authorList>
            <person name="Chen Z.J."/>
            <person name="Sreedasyam A."/>
            <person name="Ando A."/>
            <person name="Song Q."/>
            <person name="De L."/>
            <person name="Hulse-Kemp A."/>
            <person name="Ding M."/>
            <person name="Ye W."/>
            <person name="Kirkbride R."/>
            <person name="Jenkins J."/>
            <person name="Plott C."/>
            <person name="Lovell J."/>
            <person name="Lin Y.-M."/>
            <person name="Vaughn R."/>
            <person name="Liu B."/>
            <person name="Li W."/>
            <person name="Simpson S."/>
            <person name="Scheffler B."/>
            <person name="Saski C."/>
            <person name="Grover C."/>
            <person name="Hu G."/>
            <person name="Conover J."/>
            <person name="Carlson J."/>
            <person name="Shu S."/>
            <person name="Boston L."/>
            <person name="Williams M."/>
            <person name="Peterson D."/>
            <person name="Mcgee K."/>
            <person name="Jones D."/>
            <person name="Wendel J."/>
            <person name="Stelly D."/>
            <person name="Grimwood J."/>
            <person name="Schmutz J."/>
        </authorList>
    </citation>
    <scope>NUCLEOTIDE SEQUENCE [LARGE SCALE GENOMIC DNA]</scope>
    <source>
        <strain evidence="3">1808015.09</strain>
    </source>
</reference>
<accession>A0A5D2DDK7</accession>
<evidence type="ECO:0000313" key="3">
    <source>
        <dbReference type="EMBL" id="TYG78575.1"/>
    </source>
</evidence>